<organism evidence="7 8">
    <name type="scientific">Coprinellus micaceus</name>
    <name type="common">Glistening ink-cap mushroom</name>
    <name type="synonym">Coprinus micaceus</name>
    <dbReference type="NCBI Taxonomy" id="71717"/>
    <lineage>
        <taxon>Eukaryota</taxon>
        <taxon>Fungi</taxon>
        <taxon>Dikarya</taxon>
        <taxon>Basidiomycota</taxon>
        <taxon>Agaricomycotina</taxon>
        <taxon>Agaricomycetes</taxon>
        <taxon>Agaricomycetidae</taxon>
        <taxon>Agaricales</taxon>
        <taxon>Agaricineae</taxon>
        <taxon>Psathyrellaceae</taxon>
        <taxon>Coprinellus</taxon>
    </lineage>
</organism>
<feature type="transmembrane region" description="Helical" evidence="6">
    <location>
        <begin position="342"/>
        <end position="361"/>
    </location>
</feature>
<dbReference type="Gene3D" id="1.20.1250.20">
    <property type="entry name" value="MFS general substrate transporter like domains"/>
    <property type="match status" value="1"/>
</dbReference>
<accession>A0A4Y7TAR3</accession>
<protein>
    <submittedName>
        <fullName evidence="7">MFS general substrate transporter</fullName>
    </submittedName>
</protein>
<feature type="transmembrane region" description="Helical" evidence="6">
    <location>
        <begin position="150"/>
        <end position="169"/>
    </location>
</feature>
<evidence type="ECO:0000313" key="7">
    <source>
        <dbReference type="EMBL" id="TEB31265.1"/>
    </source>
</evidence>
<dbReference type="Proteomes" id="UP000298030">
    <property type="component" value="Unassembled WGS sequence"/>
</dbReference>
<feature type="region of interest" description="Disordered" evidence="5">
    <location>
        <begin position="209"/>
        <end position="236"/>
    </location>
</feature>
<dbReference type="EMBL" id="QPFP01000019">
    <property type="protein sequence ID" value="TEB31265.1"/>
    <property type="molecule type" value="Genomic_DNA"/>
</dbReference>
<gene>
    <name evidence="7" type="ORF">FA13DRAFT_1687956</name>
</gene>
<feature type="transmembrane region" description="Helical" evidence="6">
    <location>
        <begin position="46"/>
        <end position="66"/>
    </location>
</feature>
<comment type="caution">
    <text evidence="7">The sequence shown here is derived from an EMBL/GenBank/DDBJ whole genome shotgun (WGS) entry which is preliminary data.</text>
</comment>
<sequence>MGATRNVLRCCSIALNAICAGGIFTFPLMSPVLSEHLRLTQPQLTTIALAGMMSQYTVASLVGKLIDTHGPGLCSLICAALFTSAYGGFAATTAWYPDTPSTSESLSIFRNLTFCFFLAGVGTVVGYFSSLFAASRFFPNQSGIASGGSMALFGLSPLFLSVIASTWFTDPVSGSLNVTHFTAFLSVFLGFTYLLGAITLRVDADAPVVESPPQGSEDEPADETTSLLPDRRKPVSLPSETSVLSLLRQSDFWLIAVFCVFTLGASEMVISNIGTLVLSLPSSAIERTATGGVQSDTAHQVKLLSLANTVSRLSVGIVADFISPVASYLPCGSCTFPRKHRVTRMAFLSLSSLTLAATFLWMNTRVFTRADIWTLSVGTGIGYSAVFTVLPSILSSIWGLPNLGRNFGIMMYAPFVGNPLFSYVYAFVSEAHAEGNGVCRGRECWQATFSFALGTSVVALGISLDLWRRWKDRL</sequence>
<dbReference type="GO" id="GO:0022857">
    <property type="term" value="F:transmembrane transporter activity"/>
    <property type="evidence" value="ECO:0007669"/>
    <property type="project" value="InterPro"/>
</dbReference>
<reference evidence="7 8" key="1">
    <citation type="journal article" date="2019" name="Nat. Ecol. Evol.">
        <title>Megaphylogeny resolves global patterns of mushroom evolution.</title>
        <authorList>
            <person name="Varga T."/>
            <person name="Krizsan K."/>
            <person name="Foldi C."/>
            <person name="Dima B."/>
            <person name="Sanchez-Garcia M."/>
            <person name="Sanchez-Ramirez S."/>
            <person name="Szollosi G.J."/>
            <person name="Szarkandi J.G."/>
            <person name="Papp V."/>
            <person name="Albert L."/>
            <person name="Andreopoulos W."/>
            <person name="Angelini C."/>
            <person name="Antonin V."/>
            <person name="Barry K.W."/>
            <person name="Bougher N.L."/>
            <person name="Buchanan P."/>
            <person name="Buyck B."/>
            <person name="Bense V."/>
            <person name="Catcheside P."/>
            <person name="Chovatia M."/>
            <person name="Cooper J."/>
            <person name="Damon W."/>
            <person name="Desjardin D."/>
            <person name="Finy P."/>
            <person name="Geml J."/>
            <person name="Haridas S."/>
            <person name="Hughes K."/>
            <person name="Justo A."/>
            <person name="Karasinski D."/>
            <person name="Kautmanova I."/>
            <person name="Kiss B."/>
            <person name="Kocsube S."/>
            <person name="Kotiranta H."/>
            <person name="LaButti K.M."/>
            <person name="Lechner B.E."/>
            <person name="Liimatainen K."/>
            <person name="Lipzen A."/>
            <person name="Lukacs Z."/>
            <person name="Mihaltcheva S."/>
            <person name="Morgado L.N."/>
            <person name="Niskanen T."/>
            <person name="Noordeloos M.E."/>
            <person name="Ohm R.A."/>
            <person name="Ortiz-Santana B."/>
            <person name="Ovrebo C."/>
            <person name="Racz N."/>
            <person name="Riley R."/>
            <person name="Savchenko A."/>
            <person name="Shiryaev A."/>
            <person name="Soop K."/>
            <person name="Spirin V."/>
            <person name="Szebenyi C."/>
            <person name="Tomsovsky M."/>
            <person name="Tulloss R.E."/>
            <person name="Uehling J."/>
            <person name="Grigoriev I.V."/>
            <person name="Vagvolgyi C."/>
            <person name="Papp T."/>
            <person name="Martin F.M."/>
            <person name="Miettinen O."/>
            <person name="Hibbett D.S."/>
            <person name="Nagy L.G."/>
        </authorList>
    </citation>
    <scope>NUCLEOTIDE SEQUENCE [LARGE SCALE GENOMIC DNA]</scope>
    <source>
        <strain evidence="7 8">FP101781</strain>
    </source>
</reference>
<dbReference type="OrthoDB" id="410267at2759"/>
<evidence type="ECO:0000313" key="8">
    <source>
        <dbReference type="Proteomes" id="UP000298030"/>
    </source>
</evidence>
<dbReference type="PANTHER" id="PTHR21576">
    <property type="entry name" value="UNCHARACTERIZED NODULIN-LIKE PROTEIN"/>
    <property type="match status" value="1"/>
</dbReference>
<comment type="subcellular location">
    <subcellularLocation>
        <location evidence="1">Membrane</location>
        <topology evidence="1">Multi-pass membrane protein</topology>
    </subcellularLocation>
</comment>
<evidence type="ECO:0000256" key="4">
    <source>
        <dbReference type="ARBA" id="ARBA00023136"/>
    </source>
</evidence>
<feature type="transmembrane region" description="Helical" evidence="6">
    <location>
        <begin position="381"/>
        <end position="400"/>
    </location>
</feature>
<feature type="transmembrane region" description="Helical" evidence="6">
    <location>
        <begin position="116"/>
        <end position="138"/>
    </location>
</feature>
<dbReference type="PANTHER" id="PTHR21576:SF158">
    <property type="entry name" value="RIBOSOMAL RNA-PROCESSING PROTEIN 12-LIKE CONSERVED DOMAIN-CONTAINING PROTEIN"/>
    <property type="match status" value="1"/>
</dbReference>
<name>A0A4Y7TAR3_COPMI</name>
<evidence type="ECO:0000256" key="2">
    <source>
        <dbReference type="ARBA" id="ARBA00022692"/>
    </source>
</evidence>
<dbReference type="STRING" id="71717.A0A4Y7TAR3"/>
<feature type="transmembrane region" description="Helical" evidence="6">
    <location>
        <begin position="407"/>
        <end position="428"/>
    </location>
</feature>
<feature type="transmembrane region" description="Helical" evidence="6">
    <location>
        <begin position="7"/>
        <end position="26"/>
    </location>
</feature>
<evidence type="ECO:0000256" key="3">
    <source>
        <dbReference type="ARBA" id="ARBA00022989"/>
    </source>
</evidence>
<dbReference type="Pfam" id="PF07690">
    <property type="entry name" value="MFS_1"/>
    <property type="match status" value="1"/>
</dbReference>
<dbReference type="InterPro" id="IPR036259">
    <property type="entry name" value="MFS_trans_sf"/>
</dbReference>
<dbReference type="GO" id="GO:0016020">
    <property type="term" value="C:membrane"/>
    <property type="evidence" value="ECO:0007669"/>
    <property type="project" value="UniProtKB-SubCell"/>
</dbReference>
<evidence type="ECO:0000256" key="1">
    <source>
        <dbReference type="ARBA" id="ARBA00004141"/>
    </source>
</evidence>
<evidence type="ECO:0000256" key="5">
    <source>
        <dbReference type="SAM" id="MobiDB-lite"/>
    </source>
</evidence>
<keyword evidence="3 6" id="KW-1133">Transmembrane helix</keyword>
<feature type="transmembrane region" description="Helical" evidence="6">
    <location>
        <begin position="73"/>
        <end position="96"/>
    </location>
</feature>
<dbReference type="InterPro" id="IPR011701">
    <property type="entry name" value="MFS"/>
</dbReference>
<keyword evidence="8" id="KW-1185">Reference proteome</keyword>
<feature type="transmembrane region" description="Helical" evidence="6">
    <location>
        <begin position="448"/>
        <end position="467"/>
    </location>
</feature>
<feature type="transmembrane region" description="Helical" evidence="6">
    <location>
        <begin position="181"/>
        <end position="200"/>
    </location>
</feature>
<dbReference type="SUPFAM" id="SSF103473">
    <property type="entry name" value="MFS general substrate transporter"/>
    <property type="match status" value="1"/>
</dbReference>
<proteinExistence type="predicted"/>
<dbReference type="AlphaFoldDB" id="A0A4Y7TAR3"/>
<evidence type="ECO:0000256" key="6">
    <source>
        <dbReference type="SAM" id="Phobius"/>
    </source>
</evidence>
<keyword evidence="2 6" id="KW-0812">Transmembrane</keyword>
<keyword evidence="4 6" id="KW-0472">Membrane</keyword>